<organism evidence="3 4">
    <name type="scientific">Kushneria aurantia</name>
    <dbReference type="NCBI Taxonomy" id="504092"/>
    <lineage>
        <taxon>Bacteria</taxon>
        <taxon>Pseudomonadati</taxon>
        <taxon>Pseudomonadota</taxon>
        <taxon>Gammaproteobacteria</taxon>
        <taxon>Oceanospirillales</taxon>
        <taxon>Halomonadaceae</taxon>
        <taxon>Kushneria</taxon>
    </lineage>
</organism>
<dbReference type="SUPFAM" id="SSF53807">
    <property type="entry name" value="Helical backbone' metal receptor"/>
    <property type="match status" value="1"/>
</dbReference>
<dbReference type="PANTHER" id="PTHR30535">
    <property type="entry name" value="VITAMIN B12-BINDING PROTEIN"/>
    <property type="match status" value="1"/>
</dbReference>
<evidence type="ECO:0000259" key="2">
    <source>
        <dbReference type="PROSITE" id="PS50983"/>
    </source>
</evidence>
<evidence type="ECO:0000313" key="3">
    <source>
        <dbReference type="EMBL" id="MFC0269662.1"/>
    </source>
</evidence>
<dbReference type="PANTHER" id="PTHR30535:SF7">
    <property type="entry name" value="IRON(III) DICITRATE-BINDING PROTEIN"/>
    <property type="match status" value="1"/>
</dbReference>
<feature type="domain" description="Fe/B12 periplasmic-binding" evidence="2">
    <location>
        <begin position="48"/>
        <end position="341"/>
    </location>
</feature>
<feature type="chain" id="PRO_5047184307" evidence="1">
    <location>
        <begin position="21"/>
        <end position="341"/>
    </location>
</feature>
<reference evidence="3 4" key="1">
    <citation type="submission" date="2024-09" db="EMBL/GenBank/DDBJ databases">
        <authorList>
            <person name="Sun Q."/>
            <person name="Mori K."/>
        </authorList>
    </citation>
    <scope>NUCLEOTIDE SEQUENCE [LARGE SCALE GENOMIC DNA]</scope>
    <source>
        <strain evidence="3 4">CCM 7415</strain>
    </source>
</reference>
<dbReference type="PROSITE" id="PS50983">
    <property type="entry name" value="FE_B12_PBP"/>
    <property type="match status" value="1"/>
</dbReference>
<proteinExistence type="predicted"/>
<evidence type="ECO:0000256" key="1">
    <source>
        <dbReference type="SAM" id="SignalP"/>
    </source>
</evidence>
<dbReference type="InterPro" id="IPR002491">
    <property type="entry name" value="ABC_transptr_periplasmic_BD"/>
</dbReference>
<dbReference type="EMBL" id="JBHLVX010000065">
    <property type="protein sequence ID" value="MFC0269662.1"/>
    <property type="molecule type" value="Genomic_DNA"/>
</dbReference>
<dbReference type="Pfam" id="PF01497">
    <property type="entry name" value="Peripla_BP_2"/>
    <property type="match status" value="1"/>
</dbReference>
<evidence type="ECO:0000313" key="4">
    <source>
        <dbReference type="Proteomes" id="UP001589814"/>
    </source>
</evidence>
<keyword evidence="4" id="KW-1185">Reference proteome</keyword>
<protein>
    <submittedName>
        <fullName evidence="3">ABC transporter substrate-binding protein</fullName>
    </submittedName>
</protein>
<dbReference type="Gene3D" id="3.40.50.1980">
    <property type="entry name" value="Nitrogenase molybdenum iron protein domain"/>
    <property type="match status" value="2"/>
</dbReference>
<dbReference type="RefSeq" id="WP_019952494.1">
    <property type="nucleotide sequence ID" value="NZ_JBHLVX010000065.1"/>
</dbReference>
<gene>
    <name evidence="3" type="ORF">ACFFHW_16995</name>
</gene>
<comment type="caution">
    <text evidence="3">The sequence shown here is derived from an EMBL/GenBank/DDBJ whole genome shotgun (WGS) entry which is preliminary data.</text>
</comment>
<name>A0ABV6G7L9_9GAMM</name>
<dbReference type="Proteomes" id="UP001589814">
    <property type="component" value="Unassembled WGS sequence"/>
</dbReference>
<sequence>MPLYRYALAALLGFAVNSAASESREATHYPLMLENCGVELSFDAAPQRTVSVGQAATEILYALGLADRVVGTSVWFTPVLPQFREVNAGIERLADNDPSFEAVVNRRPDLVAAQYEWHIGPAGSVGSREQFSELGIATYIMPADCDTKDNSTGGDGTRVAAFSIDSVYKGIGELAAIFDVQPAGTALIEDLQQREARAVEAARKLDLPQDLSALFWFSSPDEGAAPYVAGRLGAPGYMMRQLGIRNVIGSSEEWPTVDWETIARADPDIIVLARMDRRRYPMDDIAGKREFLQSDPVASQMSAVQQNHIVEMDAHAMSATMRTIFGLESLVAALESMSFDP</sequence>
<feature type="signal peptide" evidence="1">
    <location>
        <begin position="1"/>
        <end position="20"/>
    </location>
</feature>
<dbReference type="InterPro" id="IPR050902">
    <property type="entry name" value="ABC_Transporter_SBP"/>
</dbReference>
<accession>A0ABV6G7L9</accession>
<keyword evidence="1" id="KW-0732">Signal</keyword>